<accession>E9DGB2</accession>
<dbReference type="VEuPathDB" id="FungiDB:CPSG_08861"/>
<dbReference type="AlphaFoldDB" id="E9DGB2"/>
<dbReference type="Proteomes" id="UP000002497">
    <property type="component" value="Unassembled WGS sequence"/>
</dbReference>
<gene>
    <name evidence="1" type="ORF">CPSG_08861</name>
</gene>
<evidence type="ECO:0000313" key="1">
    <source>
        <dbReference type="EMBL" id="EFW14603.1"/>
    </source>
</evidence>
<protein>
    <submittedName>
        <fullName evidence="1">Uncharacterized protein</fullName>
    </submittedName>
</protein>
<organism evidence="2">
    <name type="scientific">Coccidioides posadasii (strain RMSCC 757 / Silveira)</name>
    <name type="common">Valley fever fungus</name>
    <dbReference type="NCBI Taxonomy" id="443226"/>
    <lineage>
        <taxon>Eukaryota</taxon>
        <taxon>Fungi</taxon>
        <taxon>Dikarya</taxon>
        <taxon>Ascomycota</taxon>
        <taxon>Pezizomycotina</taxon>
        <taxon>Eurotiomycetes</taxon>
        <taxon>Eurotiomycetidae</taxon>
        <taxon>Onygenales</taxon>
        <taxon>Onygenaceae</taxon>
        <taxon>Coccidioides</taxon>
    </lineage>
</organism>
<name>E9DGB2_COCPS</name>
<keyword evidence="2" id="KW-1185">Reference proteome</keyword>
<sequence>MALVRGNGSYWTSGPLAKCPLAAEYGRIKKGDSRTHSPTGGIWHPAAKLTSAKYEVEPRSSLPEQKLRKVKTGGALRRQAIIPICCRKVKAHVQGERKLDQRYHSNQDTVLASDE</sequence>
<proteinExistence type="predicted"/>
<reference evidence="2" key="2">
    <citation type="submission" date="2010-03" db="EMBL/GenBank/DDBJ databases">
        <title>The genome sequence of Coccidioides posadasii strain Silveira.</title>
        <authorList>
            <consortium name="The Broad Institute Genome Sequencing Center for Infectious Disease"/>
            <person name="Neafsey D."/>
            <person name="Orbach M."/>
            <person name="Henn M.R."/>
            <person name="Cole G.T."/>
            <person name="Galgiani J."/>
            <person name="Gardner M.J."/>
            <person name="Kirkland T.N."/>
            <person name="Taylor J.W."/>
            <person name="Young S.K."/>
            <person name="Zeng Q."/>
            <person name="Koehrsen M."/>
            <person name="Alvarado L."/>
            <person name="Berlin A."/>
            <person name="Borenstein D."/>
            <person name="Chapman S.B."/>
            <person name="Chen Z."/>
            <person name="Engels R."/>
            <person name="Freedman E."/>
            <person name="Gellesch M."/>
            <person name="Goldberg J."/>
            <person name="Griggs A."/>
            <person name="Gujja S."/>
            <person name="Heilman E."/>
            <person name="Heiman D."/>
            <person name="Howarth C."/>
            <person name="Jen D."/>
            <person name="Larson L."/>
            <person name="Mehta T."/>
            <person name="Neiman D."/>
            <person name="Park D."/>
            <person name="Pearson M."/>
            <person name="Richards J."/>
            <person name="Roberts A."/>
            <person name="Saif S."/>
            <person name="Shea T."/>
            <person name="Shenoy N."/>
            <person name="Sisk P."/>
            <person name="Stolte C."/>
            <person name="Sykes S."/>
            <person name="Walk T."/>
            <person name="White J."/>
            <person name="Yandava C."/>
            <person name="Haas B."/>
            <person name="Nusbaum C."/>
            <person name="Birren B."/>
        </authorList>
    </citation>
    <scope>NUCLEOTIDE SEQUENCE [LARGE SCALE GENOMIC DNA]</scope>
    <source>
        <strain evidence="2">RMSCC 757 / Silveira</strain>
    </source>
</reference>
<evidence type="ECO:0000313" key="2">
    <source>
        <dbReference type="Proteomes" id="UP000002497"/>
    </source>
</evidence>
<dbReference type="HOGENOM" id="CLU_2108802_0_0_1"/>
<reference evidence="2" key="1">
    <citation type="journal article" date="2010" name="Genome Res.">
        <title>Population genomic sequencing of Coccidioides fungi reveals recent hybridization and transposon control.</title>
        <authorList>
            <person name="Neafsey D.E."/>
            <person name="Barker B.M."/>
            <person name="Sharpton T.J."/>
            <person name="Stajich J.E."/>
            <person name="Park D.J."/>
            <person name="Whiston E."/>
            <person name="Hung C.-Y."/>
            <person name="McMahan C."/>
            <person name="White J."/>
            <person name="Sykes S."/>
            <person name="Heiman D."/>
            <person name="Young S."/>
            <person name="Zeng Q."/>
            <person name="Abouelleil A."/>
            <person name="Aftuck L."/>
            <person name="Bessette D."/>
            <person name="Brown A."/>
            <person name="FitzGerald M."/>
            <person name="Lui A."/>
            <person name="Macdonald J.P."/>
            <person name="Priest M."/>
            <person name="Orbach M.J."/>
            <person name="Galgiani J.N."/>
            <person name="Kirkland T.N."/>
            <person name="Cole G.T."/>
            <person name="Birren B.W."/>
            <person name="Henn M.R."/>
            <person name="Taylor J.W."/>
            <person name="Rounsley S.D."/>
        </authorList>
    </citation>
    <scope>NUCLEOTIDE SEQUENCE [LARGE SCALE GENOMIC DNA]</scope>
    <source>
        <strain evidence="2">RMSCC 757 / Silveira</strain>
    </source>
</reference>
<dbReference type="EMBL" id="GL636505">
    <property type="protein sequence ID" value="EFW14603.1"/>
    <property type="molecule type" value="Genomic_DNA"/>
</dbReference>